<protein>
    <submittedName>
        <fullName evidence="10">Acyltransferase family protein</fullName>
    </submittedName>
</protein>
<keyword evidence="5 8" id="KW-1133">Transmembrane helix</keyword>
<comment type="subcellular location">
    <subcellularLocation>
        <location evidence="1">Cell membrane</location>
        <topology evidence="1">Multi-pass membrane protein</topology>
    </subcellularLocation>
</comment>
<evidence type="ECO:0000313" key="11">
    <source>
        <dbReference type="Proteomes" id="UP000674234"/>
    </source>
</evidence>
<feature type="region of interest" description="Disordered" evidence="7">
    <location>
        <begin position="1"/>
        <end position="30"/>
    </location>
</feature>
<feature type="transmembrane region" description="Helical" evidence="8">
    <location>
        <begin position="115"/>
        <end position="134"/>
    </location>
</feature>
<dbReference type="RefSeq" id="WP_210158784.1">
    <property type="nucleotide sequence ID" value="NZ_JAFCNB010000020.1"/>
</dbReference>
<dbReference type="InterPro" id="IPR002656">
    <property type="entry name" value="Acyl_transf_3_dom"/>
</dbReference>
<feature type="transmembrane region" description="Helical" evidence="8">
    <location>
        <begin position="179"/>
        <end position="198"/>
    </location>
</feature>
<evidence type="ECO:0000259" key="9">
    <source>
        <dbReference type="Pfam" id="PF01757"/>
    </source>
</evidence>
<evidence type="ECO:0000256" key="6">
    <source>
        <dbReference type="ARBA" id="ARBA00023136"/>
    </source>
</evidence>
<dbReference type="Proteomes" id="UP000674234">
    <property type="component" value="Unassembled WGS sequence"/>
</dbReference>
<sequence>MCSALRRVPASTGPTSLLARPAPRSPGRSGREREVWADVAKGACIPLVVLWHVVTKHYLRIDWHAWPVPGAWGALTEQLVPLRMPLFFTVSGMFATGAVNRPWRGLLRSKTARWLYLYAVWLLIHTALLAPAPGFGTARARDLGELLGQLTVTPSNLWYLYALALYFPIAKATRRLPGSLVTAAALALSAATAAGVLETPGDRGGVYANLFFFLAGARFRPLIERLVATATTRRLLLTAAAYGTALAATAVAGARTWPGVWPAVCVLATVFGLTAAARVARVEQVEQVAGVARRPWPARALARLGRTTLPVYVLHMPLLALLDLALTGPLSAVARLSTPPAVRVLVAAGEPVVVTALLVGLCLALHRVLLRAGARWLFDLPRRSHPSSR</sequence>
<accession>A0A941AS72</accession>
<evidence type="ECO:0000313" key="10">
    <source>
        <dbReference type="EMBL" id="MBP2707519.1"/>
    </source>
</evidence>
<evidence type="ECO:0000256" key="1">
    <source>
        <dbReference type="ARBA" id="ARBA00004651"/>
    </source>
</evidence>
<comment type="caution">
    <text evidence="10">The sequence shown here is derived from an EMBL/GenBank/DDBJ whole genome shotgun (WGS) entry which is preliminary data.</text>
</comment>
<evidence type="ECO:0000256" key="7">
    <source>
        <dbReference type="SAM" id="MobiDB-lite"/>
    </source>
</evidence>
<dbReference type="EMBL" id="JAFCNB010000020">
    <property type="protein sequence ID" value="MBP2707519.1"/>
    <property type="molecule type" value="Genomic_DNA"/>
</dbReference>
<evidence type="ECO:0000256" key="8">
    <source>
        <dbReference type="SAM" id="Phobius"/>
    </source>
</evidence>
<feature type="transmembrane region" description="Helical" evidence="8">
    <location>
        <begin position="260"/>
        <end position="280"/>
    </location>
</feature>
<evidence type="ECO:0000256" key="4">
    <source>
        <dbReference type="ARBA" id="ARBA00022692"/>
    </source>
</evidence>
<feature type="transmembrane region" description="Helical" evidence="8">
    <location>
        <begin position="235"/>
        <end position="254"/>
    </location>
</feature>
<dbReference type="Pfam" id="PF01757">
    <property type="entry name" value="Acyl_transf_3"/>
    <property type="match status" value="1"/>
</dbReference>
<feature type="transmembrane region" description="Helical" evidence="8">
    <location>
        <begin position="301"/>
        <end position="322"/>
    </location>
</feature>
<feature type="compositionally biased region" description="Low complexity" evidence="7">
    <location>
        <begin position="19"/>
        <end position="28"/>
    </location>
</feature>
<dbReference type="PANTHER" id="PTHR40074:SF4">
    <property type="entry name" value="INNER MEMBRANE PROTEIN YCFT"/>
    <property type="match status" value="1"/>
</dbReference>
<keyword evidence="10" id="KW-0012">Acyltransferase</keyword>
<keyword evidence="6 8" id="KW-0472">Membrane</keyword>
<dbReference type="GO" id="GO:0009246">
    <property type="term" value="P:enterobacterial common antigen biosynthetic process"/>
    <property type="evidence" value="ECO:0007669"/>
    <property type="project" value="TreeGrafter"/>
</dbReference>
<evidence type="ECO:0000256" key="2">
    <source>
        <dbReference type="ARBA" id="ARBA00007400"/>
    </source>
</evidence>
<comment type="similarity">
    <text evidence="2">Belongs to the acyltransferase 3 family.</text>
</comment>
<dbReference type="PANTHER" id="PTHR40074">
    <property type="entry name" value="O-ACETYLTRANSFERASE WECH"/>
    <property type="match status" value="1"/>
</dbReference>
<dbReference type="GO" id="GO:0016413">
    <property type="term" value="F:O-acetyltransferase activity"/>
    <property type="evidence" value="ECO:0007669"/>
    <property type="project" value="TreeGrafter"/>
</dbReference>
<keyword evidence="4 8" id="KW-0812">Transmembrane</keyword>
<dbReference type="AlphaFoldDB" id="A0A941AS72"/>
<feature type="transmembrane region" description="Helical" evidence="8">
    <location>
        <begin position="204"/>
        <end position="223"/>
    </location>
</feature>
<feature type="domain" description="Acyltransferase 3" evidence="9">
    <location>
        <begin position="35"/>
        <end position="338"/>
    </location>
</feature>
<dbReference type="GO" id="GO:0005886">
    <property type="term" value="C:plasma membrane"/>
    <property type="evidence" value="ECO:0007669"/>
    <property type="project" value="UniProtKB-SubCell"/>
</dbReference>
<feature type="transmembrane region" description="Helical" evidence="8">
    <location>
        <begin position="342"/>
        <end position="365"/>
    </location>
</feature>
<gene>
    <name evidence="10" type="ORF">JOL79_27420</name>
</gene>
<reference evidence="10" key="1">
    <citation type="submission" date="2021-02" db="EMBL/GenBank/DDBJ databases">
        <title>Draft genome sequence of Microbispora sp. RL4-1S isolated from rice leaves in Thailand.</title>
        <authorList>
            <person name="Muangham S."/>
            <person name="Duangmal K."/>
        </authorList>
    </citation>
    <scope>NUCLEOTIDE SEQUENCE</scope>
    <source>
        <strain evidence="10">RL4-1S</strain>
    </source>
</reference>
<evidence type="ECO:0000256" key="5">
    <source>
        <dbReference type="ARBA" id="ARBA00022989"/>
    </source>
</evidence>
<feature type="transmembrane region" description="Helical" evidence="8">
    <location>
        <begin position="146"/>
        <end position="167"/>
    </location>
</feature>
<keyword evidence="10" id="KW-0808">Transferase</keyword>
<proteinExistence type="inferred from homology"/>
<evidence type="ECO:0000256" key="3">
    <source>
        <dbReference type="ARBA" id="ARBA00022475"/>
    </source>
</evidence>
<name>A0A941AS72_9ACTN</name>
<keyword evidence="11" id="KW-1185">Reference proteome</keyword>
<organism evidence="10 11">
    <name type="scientific">Microbispora oryzae</name>
    <dbReference type="NCBI Taxonomy" id="2806554"/>
    <lineage>
        <taxon>Bacteria</taxon>
        <taxon>Bacillati</taxon>
        <taxon>Actinomycetota</taxon>
        <taxon>Actinomycetes</taxon>
        <taxon>Streptosporangiales</taxon>
        <taxon>Streptosporangiaceae</taxon>
        <taxon>Microbispora</taxon>
    </lineage>
</organism>
<keyword evidence="3" id="KW-1003">Cell membrane</keyword>